<dbReference type="STRING" id="4097.A0A1S3ZWJ7"/>
<feature type="compositionally biased region" description="Basic and acidic residues" evidence="1">
    <location>
        <begin position="94"/>
        <end position="107"/>
    </location>
</feature>
<dbReference type="InterPro" id="IPR038588">
    <property type="entry name" value="XS_domain_sf"/>
</dbReference>
<proteinExistence type="predicted"/>
<dbReference type="RefSeq" id="XP_016468713.1">
    <property type="nucleotide sequence ID" value="XM_016613227.2"/>
</dbReference>
<dbReference type="OMA" id="SANNIMV"/>
<dbReference type="OrthoDB" id="777694at2759"/>
<dbReference type="Gene3D" id="3.30.70.2890">
    <property type="entry name" value="XS domain"/>
    <property type="match status" value="1"/>
</dbReference>
<gene>
    <name evidence="4" type="primary">LOC107791209</name>
</gene>
<dbReference type="KEGG" id="nta:107791209"/>
<evidence type="ECO:0000313" key="3">
    <source>
        <dbReference type="Proteomes" id="UP000790787"/>
    </source>
</evidence>
<evidence type="ECO:0000259" key="2">
    <source>
        <dbReference type="Pfam" id="PF03468"/>
    </source>
</evidence>
<evidence type="ECO:0000256" key="1">
    <source>
        <dbReference type="SAM" id="MobiDB-lite"/>
    </source>
</evidence>
<dbReference type="AlphaFoldDB" id="A0A1S3ZWJ7"/>
<dbReference type="Proteomes" id="UP000790787">
    <property type="component" value="Chromosome 13"/>
</dbReference>
<dbReference type="PaxDb" id="4097-A0A1S3ZWJ7"/>
<reference evidence="4" key="2">
    <citation type="submission" date="2025-08" db="UniProtKB">
        <authorList>
            <consortium name="RefSeq"/>
        </authorList>
    </citation>
    <scope>IDENTIFICATION</scope>
    <source>
        <tissue evidence="4">Leaf</tissue>
    </source>
</reference>
<protein>
    <submittedName>
        <fullName evidence="4">Uncharacterized protein LOC107791209</fullName>
    </submittedName>
</protein>
<keyword evidence="3" id="KW-1185">Reference proteome</keyword>
<feature type="region of interest" description="Disordered" evidence="1">
    <location>
        <begin position="1"/>
        <end position="26"/>
    </location>
</feature>
<dbReference type="InterPro" id="IPR005380">
    <property type="entry name" value="XS_domain"/>
</dbReference>
<dbReference type="RefSeq" id="XP_016468713.1">
    <property type="nucleotide sequence ID" value="XM_016613227.1"/>
</dbReference>
<dbReference type="PANTHER" id="PTHR46619:SF5">
    <property type="entry name" value="XS DOMAIN-CONTAINING PROTEIN"/>
    <property type="match status" value="1"/>
</dbReference>
<dbReference type="GeneID" id="107791209"/>
<feature type="region of interest" description="Disordered" evidence="1">
    <location>
        <begin position="55"/>
        <end position="107"/>
    </location>
</feature>
<accession>A0A1S3ZWJ7</accession>
<sequence length="1101" mass="126518">MASLHFTIQSSEEKRKKEEEEEEEMWRLEHDDFAGRAYRVERLRMHDHGVELGSEPYFMPHSGGMEQFSRRPRSLSPSPQKEEGPRRVSWRRSGLIDRDQDFSDRGDIMEPQLRSGLMRREEKFSDRGDIVETRLRHGLVDGDQDFSERGDIMELQLRSGLMEGDEDFRDRGDIMKPESRSGLMEKDEDFRDRGDIMKPESRSGLMEKDEEFSDRVNKMHPQLKSLAYRHVHEKKPRHHYQASLSSRNETRRRYDEFFDDEDRYEARGAGVNYDYEYDSARSVQGRNENQERVLGSMHHHGLDRQKLLYLEDGSSRGGHTLPFDSQSTSKYVETARRPLSVHVQPQQIRLRDEVSHYPDPFLLDKLSAIEMIEREERSGFHPKDVSHYLESASRSKNVAASSQYKERVTTSSGISRMNYAPVVQDDMHLLGDIHSRSSTKLRQPSYLNEYGENHSYNTLEEYAAGHKERTSYQYAKVSPPSGDDMDYLYPKGRPRDTSDYGHSYERTSMLGQAVLDKRHAWAPIYLEPPLRENTDDAKFPRRDVINSSSWDHHSLTKQSVSMNLLDARSLVRSSQGQFYVDPGDTNVDMRNVRESDRENLDVPCHEEIPRRRLDYHSSKDGHHISYVERWRRSPRHEHEMEMLGDRIQLKKIESGVIGPDCYPTRSVKRKYILDEETMGHKSRQVVCSKWKKNIARNQDLDCRNEVWDDQDSSGLLSPESFEDDEWFGKAEKTYSGDLYGRVTSADGLLSYHSSINQGQGHLIRPYNPGKKQKVHENPSSLRPYVSIQCNRKHHLTKNVWIRGKDDKKAEGSDHIVEGLKDQVACAELPEDSLEFKQLVHKFFLYSTKRLSGSVSTQKRYKEQGRAGGLYCIVCPKSQSKEFTDTRALAKHCFMSKKVGLKAKHLGLHNAICVLMGWNSDAPPEGKLWAPVAVPAPTALAQKEDLILWPPVVVIHNCSALLTGLDGRKVMTIEAVEDFLRGKGFSGGRMKVCLGKPGNGSVLLVKFLGTIPGFQDAEKLHYYFMGEERGRTDFGIATSTKGKGMNKNVKGDEVEELLLYGYLGIAEDLDKVDNDTKRKCLIKSKKEIHDFVDAPVNPVEGD</sequence>
<reference evidence="3" key="1">
    <citation type="journal article" date="2014" name="Nat. Commun.">
        <title>The tobacco genome sequence and its comparison with those of tomato and potato.</title>
        <authorList>
            <person name="Sierro N."/>
            <person name="Battey J.N."/>
            <person name="Ouadi S."/>
            <person name="Bakaher N."/>
            <person name="Bovet L."/>
            <person name="Willig A."/>
            <person name="Goepfert S."/>
            <person name="Peitsch M.C."/>
            <person name="Ivanov N.V."/>
        </authorList>
    </citation>
    <scope>NUCLEOTIDE SEQUENCE [LARGE SCALE GENOMIC DNA]</scope>
</reference>
<dbReference type="GO" id="GO:0031047">
    <property type="term" value="P:regulatory ncRNA-mediated gene silencing"/>
    <property type="evidence" value="ECO:0007669"/>
    <property type="project" value="InterPro"/>
</dbReference>
<dbReference type="Pfam" id="PF03468">
    <property type="entry name" value="XS"/>
    <property type="match status" value="1"/>
</dbReference>
<organism evidence="3 4">
    <name type="scientific">Nicotiana tabacum</name>
    <name type="common">Common tobacco</name>
    <dbReference type="NCBI Taxonomy" id="4097"/>
    <lineage>
        <taxon>Eukaryota</taxon>
        <taxon>Viridiplantae</taxon>
        <taxon>Streptophyta</taxon>
        <taxon>Embryophyta</taxon>
        <taxon>Tracheophyta</taxon>
        <taxon>Spermatophyta</taxon>
        <taxon>Magnoliopsida</taxon>
        <taxon>eudicotyledons</taxon>
        <taxon>Gunneridae</taxon>
        <taxon>Pentapetalae</taxon>
        <taxon>asterids</taxon>
        <taxon>lamiids</taxon>
        <taxon>Solanales</taxon>
        <taxon>Solanaceae</taxon>
        <taxon>Nicotianoideae</taxon>
        <taxon>Nicotianeae</taxon>
        <taxon>Nicotiana</taxon>
    </lineage>
</organism>
<feature type="domain" description="XS" evidence="2">
    <location>
        <begin position="943"/>
        <end position="1069"/>
    </location>
</feature>
<feature type="compositionally biased region" description="Polar residues" evidence="1">
    <location>
        <begin position="1"/>
        <end position="10"/>
    </location>
</feature>
<name>A0A1S3ZWJ7_TOBAC</name>
<dbReference type="PANTHER" id="PTHR46619">
    <property type="entry name" value="RNA RECOGNITION MOTIF XS DOMAIN PROTEIN-RELATED"/>
    <property type="match status" value="1"/>
</dbReference>
<evidence type="ECO:0000313" key="4">
    <source>
        <dbReference type="RefSeq" id="XP_016468713.1"/>
    </source>
</evidence>